<feature type="compositionally biased region" description="Basic and acidic residues" evidence="1">
    <location>
        <begin position="28"/>
        <end position="48"/>
    </location>
</feature>
<comment type="caution">
    <text evidence="2">The sequence shown here is derived from an EMBL/GenBank/DDBJ whole genome shotgun (WGS) entry which is preliminary data.</text>
</comment>
<sequence length="59" mass="6671">MHNITIESVHGLRETIVFDNFIVGPQSDSRHTSKSDSDERSVEGERSLDQSQGRIRTSK</sequence>
<evidence type="ECO:0000313" key="2">
    <source>
        <dbReference type="EMBL" id="TWT52858.1"/>
    </source>
</evidence>
<proteinExistence type="predicted"/>
<feature type="region of interest" description="Disordered" evidence="1">
    <location>
        <begin position="23"/>
        <end position="59"/>
    </location>
</feature>
<evidence type="ECO:0000256" key="1">
    <source>
        <dbReference type="SAM" id="MobiDB-lite"/>
    </source>
</evidence>
<dbReference type="RefSeq" id="WP_146513165.1">
    <property type="nucleotide sequence ID" value="NZ_SJPI01000001.1"/>
</dbReference>
<organism evidence="2 3">
    <name type="scientific">Rubripirellula amarantea</name>
    <dbReference type="NCBI Taxonomy" id="2527999"/>
    <lineage>
        <taxon>Bacteria</taxon>
        <taxon>Pseudomonadati</taxon>
        <taxon>Planctomycetota</taxon>
        <taxon>Planctomycetia</taxon>
        <taxon>Pirellulales</taxon>
        <taxon>Pirellulaceae</taxon>
        <taxon>Rubripirellula</taxon>
    </lineage>
</organism>
<gene>
    <name evidence="2" type="ORF">Pla22_04860</name>
</gene>
<name>A0A5C5WQC0_9BACT</name>
<protein>
    <submittedName>
        <fullName evidence="2">Uncharacterized protein</fullName>
    </submittedName>
</protein>
<dbReference type="AlphaFoldDB" id="A0A5C5WQC0"/>
<accession>A0A5C5WQC0</accession>
<reference evidence="2 3" key="1">
    <citation type="submission" date="2019-02" db="EMBL/GenBank/DDBJ databases">
        <title>Deep-cultivation of Planctomycetes and their phenomic and genomic characterization uncovers novel biology.</title>
        <authorList>
            <person name="Wiegand S."/>
            <person name="Jogler M."/>
            <person name="Boedeker C."/>
            <person name="Pinto D."/>
            <person name="Vollmers J."/>
            <person name="Rivas-Marin E."/>
            <person name="Kohn T."/>
            <person name="Peeters S.H."/>
            <person name="Heuer A."/>
            <person name="Rast P."/>
            <person name="Oberbeckmann S."/>
            <person name="Bunk B."/>
            <person name="Jeske O."/>
            <person name="Meyerdierks A."/>
            <person name="Storesund J.E."/>
            <person name="Kallscheuer N."/>
            <person name="Luecker S."/>
            <person name="Lage O.M."/>
            <person name="Pohl T."/>
            <person name="Merkel B.J."/>
            <person name="Hornburger P."/>
            <person name="Mueller R.-W."/>
            <person name="Bruemmer F."/>
            <person name="Labrenz M."/>
            <person name="Spormann A.M."/>
            <person name="Op Den Camp H."/>
            <person name="Overmann J."/>
            <person name="Amann R."/>
            <person name="Jetten M.S.M."/>
            <person name="Mascher T."/>
            <person name="Medema M.H."/>
            <person name="Devos D.P."/>
            <person name="Kaster A.-K."/>
            <person name="Ovreas L."/>
            <person name="Rohde M."/>
            <person name="Galperin M.Y."/>
            <person name="Jogler C."/>
        </authorList>
    </citation>
    <scope>NUCLEOTIDE SEQUENCE [LARGE SCALE GENOMIC DNA]</scope>
    <source>
        <strain evidence="2 3">Pla22</strain>
    </source>
</reference>
<dbReference type="EMBL" id="SJPI01000001">
    <property type="protein sequence ID" value="TWT52858.1"/>
    <property type="molecule type" value="Genomic_DNA"/>
</dbReference>
<keyword evidence="3" id="KW-1185">Reference proteome</keyword>
<dbReference type="Proteomes" id="UP000316598">
    <property type="component" value="Unassembled WGS sequence"/>
</dbReference>
<evidence type="ECO:0000313" key="3">
    <source>
        <dbReference type="Proteomes" id="UP000316598"/>
    </source>
</evidence>
<feature type="compositionally biased region" description="Polar residues" evidence="1">
    <location>
        <begin position="49"/>
        <end position="59"/>
    </location>
</feature>